<dbReference type="InterPro" id="IPR032675">
    <property type="entry name" value="LRR_dom_sf"/>
</dbReference>
<sequence length="646" mass="73657">MIFFYFLITMPNILMVRANCPAMCSCLKKDNLFCTGRDITDIAMLTIPDNFSFIAIKNTLIMKLSDDDFQPTNVTLRLALDSNQISMVTVGAFNGFQSLMSITLSDNKIRILPLGVFDLLGSLTQLFLDKNLLTHLDPNLFFHLENLEELFLNKNYLEQLPDGFLSNLKKLKLLNLSRNKLSTLPMNIFSDLTELKQLYLYYNMLTEINDWTFHNLGELTELSLYSNQIQVISQGAFTHSPKLKTLYLSGNRLKDLPEGLFLYVPKITALSLYNNPLTALPPVLFGNMDKFESLWIYNTALTTLPNYVFSNLTNLKLLVLTRNIKLHSLPKHAFNGLSKVSELSLHSNNLTFLEEGLFHNLPNLQNLSLFNNHLKVLQGNLFNKFNNLQFVNLNNSHLQTISGDLFKELPNLQMLRLDENPWACDCYLVDFIAWLHQNRKKVPNDMSILCENPYQLKAVPILEVNLSNCQYTTTRADRSSSPPSSTSSYALWTFSSSTQLITLKEVIKSVFIASTMRNIIHTDVATEGRHVSITPVDVTTEVKYDESTSPTVSRVKTTTVSHVSDSTRHTVLNSKVPLRYILLCKRIFMALLFLIPILQLLLILLTCFGLFKIQRLYSYFDALTHPVVLLRVLIPLHSITRGPNDF</sequence>
<dbReference type="InterPro" id="IPR000483">
    <property type="entry name" value="Cys-rich_flank_reg_C"/>
</dbReference>
<dbReference type="GO" id="GO:0005615">
    <property type="term" value="C:extracellular space"/>
    <property type="evidence" value="ECO:0007669"/>
    <property type="project" value="TreeGrafter"/>
</dbReference>
<keyword evidence="9" id="KW-1185">Reference proteome</keyword>
<keyword evidence="4" id="KW-0325">Glycoprotein</keyword>
<organism evidence="8 9">
    <name type="scientific">Leptobrachium leishanense</name>
    <name type="common">Leishan spiny toad</name>
    <dbReference type="NCBI Taxonomy" id="445787"/>
    <lineage>
        <taxon>Eukaryota</taxon>
        <taxon>Metazoa</taxon>
        <taxon>Chordata</taxon>
        <taxon>Craniata</taxon>
        <taxon>Vertebrata</taxon>
        <taxon>Euteleostomi</taxon>
        <taxon>Amphibia</taxon>
        <taxon>Batrachia</taxon>
        <taxon>Anura</taxon>
        <taxon>Pelobatoidea</taxon>
        <taxon>Megophryidae</taxon>
        <taxon>Leptobrachium</taxon>
    </lineage>
</organism>
<evidence type="ECO:0000256" key="5">
    <source>
        <dbReference type="SAM" id="Phobius"/>
    </source>
</evidence>
<dbReference type="AlphaFoldDB" id="A0A8C5MUG3"/>
<protein>
    <submittedName>
        <fullName evidence="8">Glycoprotein V platelet</fullName>
    </submittedName>
</protein>
<keyword evidence="5" id="KW-1133">Transmembrane helix</keyword>
<evidence type="ECO:0000256" key="2">
    <source>
        <dbReference type="ARBA" id="ARBA00022729"/>
    </source>
</evidence>
<dbReference type="InterPro" id="IPR001611">
    <property type="entry name" value="Leu-rich_rpt"/>
</dbReference>
<evidence type="ECO:0000256" key="3">
    <source>
        <dbReference type="ARBA" id="ARBA00022737"/>
    </source>
</evidence>
<feature type="domain" description="LRRCT" evidence="7">
    <location>
        <begin position="420"/>
        <end position="470"/>
    </location>
</feature>
<dbReference type="Pfam" id="PF00560">
    <property type="entry name" value="LRR_1"/>
    <property type="match status" value="1"/>
</dbReference>
<dbReference type="Pfam" id="PF13855">
    <property type="entry name" value="LRR_8"/>
    <property type="match status" value="3"/>
</dbReference>
<reference evidence="8" key="2">
    <citation type="submission" date="2025-09" db="UniProtKB">
        <authorList>
            <consortium name="Ensembl"/>
        </authorList>
    </citation>
    <scope>IDENTIFICATION</scope>
</reference>
<gene>
    <name evidence="8" type="primary">GP5</name>
</gene>
<name>A0A8C5MUG3_9ANUR</name>
<keyword evidence="5" id="KW-0472">Membrane</keyword>
<dbReference type="InterPro" id="IPR003591">
    <property type="entry name" value="Leu-rich_rpt_typical-subtyp"/>
</dbReference>
<dbReference type="SMART" id="SM00364">
    <property type="entry name" value="LRR_BAC"/>
    <property type="match status" value="4"/>
</dbReference>
<dbReference type="SMART" id="SM00369">
    <property type="entry name" value="LRR_TYP"/>
    <property type="match status" value="14"/>
</dbReference>
<dbReference type="Ensembl" id="ENSLLET00000018716.1">
    <property type="protein sequence ID" value="ENSLLEP00000018007.1"/>
    <property type="gene ID" value="ENSLLEG00000011479.1"/>
</dbReference>
<evidence type="ECO:0000313" key="8">
    <source>
        <dbReference type="Ensembl" id="ENSLLEP00000018007.1"/>
    </source>
</evidence>
<dbReference type="InterPro" id="IPR050328">
    <property type="entry name" value="Dev_Immune_Receptor"/>
</dbReference>
<proteinExistence type="predicted"/>
<reference evidence="8" key="1">
    <citation type="submission" date="2025-08" db="UniProtKB">
        <authorList>
            <consortium name="Ensembl"/>
        </authorList>
    </citation>
    <scope>IDENTIFICATION</scope>
</reference>
<keyword evidence="3" id="KW-0677">Repeat</keyword>
<dbReference type="SMART" id="SM00082">
    <property type="entry name" value="LRRCT"/>
    <property type="match status" value="1"/>
</dbReference>
<keyword evidence="1" id="KW-0433">Leucine-rich repeat</keyword>
<feature type="transmembrane region" description="Helical" evidence="5">
    <location>
        <begin position="587"/>
        <end position="611"/>
    </location>
</feature>
<dbReference type="PANTHER" id="PTHR24373">
    <property type="entry name" value="SLIT RELATED LEUCINE-RICH REPEAT NEURONAL PROTEIN"/>
    <property type="match status" value="1"/>
</dbReference>
<dbReference type="FunFam" id="3.80.10.10:FF:001164">
    <property type="entry name" value="GH01279p"/>
    <property type="match status" value="1"/>
</dbReference>
<evidence type="ECO:0000259" key="7">
    <source>
        <dbReference type="SMART" id="SM00082"/>
    </source>
</evidence>
<keyword evidence="2 6" id="KW-0732">Signal</keyword>
<dbReference type="SUPFAM" id="SSF52058">
    <property type="entry name" value="L domain-like"/>
    <property type="match status" value="1"/>
</dbReference>
<evidence type="ECO:0000256" key="1">
    <source>
        <dbReference type="ARBA" id="ARBA00022614"/>
    </source>
</evidence>
<dbReference type="FunFam" id="3.80.10.10:FF:000770">
    <property type="entry name" value="Uncharacterized protein"/>
    <property type="match status" value="1"/>
</dbReference>
<dbReference type="Proteomes" id="UP000694569">
    <property type="component" value="Unplaced"/>
</dbReference>
<dbReference type="GeneTree" id="ENSGT00940000162953"/>
<keyword evidence="5" id="KW-0812">Transmembrane</keyword>
<evidence type="ECO:0000313" key="9">
    <source>
        <dbReference type="Proteomes" id="UP000694569"/>
    </source>
</evidence>
<dbReference type="PANTHER" id="PTHR24373:SF262">
    <property type="entry name" value="LEUCINE-RICH REPEAT-CONTAINING PROTEIN 15"/>
    <property type="match status" value="1"/>
</dbReference>
<dbReference type="OrthoDB" id="27267at2759"/>
<dbReference type="GO" id="GO:0031012">
    <property type="term" value="C:extracellular matrix"/>
    <property type="evidence" value="ECO:0007669"/>
    <property type="project" value="TreeGrafter"/>
</dbReference>
<dbReference type="PROSITE" id="PS51450">
    <property type="entry name" value="LRR"/>
    <property type="match status" value="2"/>
</dbReference>
<evidence type="ECO:0000256" key="4">
    <source>
        <dbReference type="ARBA" id="ARBA00023180"/>
    </source>
</evidence>
<evidence type="ECO:0000256" key="6">
    <source>
        <dbReference type="SAM" id="SignalP"/>
    </source>
</evidence>
<feature type="chain" id="PRO_5034864658" evidence="6">
    <location>
        <begin position="19"/>
        <end position="646"/>
    </location>
</feature>
<accession>A0A8C5MUG3</accession>
<dbReference type="Gene3D" id="3.80.10.10">
    <property type="entry name" value="Ribonuclease Inhibitor"/>
    <property type="match status" value="2"/>
</dbReference>
<feature type="signal peptide" evidence="6">
    <location>
        <begin position="1"/>
        <end position="18"/>
    </location>
</feature>